<organism evidence="1 2">
    <name type="scientific">Rubrivirga marina</name>
    <dbReference type="NCBI Taxonomy" id="1196024"/>
    <lineage>
        <taxon>Bacteria</taxon>
        <taxon>Pseudomonadati</taxon>
        <taxon>Rhodothermota</taxon>
        <taxon>Rhodothermia</taxon>
        <taxon>Rhodothermales</taxon>
        <taxon>Rubricoccaceae</taxon>
        <taxon>Rubrivirga</taxon>
    </lineage>
</organism>
<dbReference type="Proteomes" id="UP000216339">
    <property type="component" value="Unassembled WGS sequence"/>
</dbReference>
<dbReference type="EMBL" id="MQWD01000001">
    <property type="protein sequence ID" value="PAP76068.1"/>
    <property type="molecule type" value="Genomic_DNA"/>
</dbReference>
<dbReference type="RefSeq" id="WP_095509709.1">
    <property type="nucleotide sequence ID" value="NZ_MQWD01000001.1"/>
</dbReference>
<evidence type="ECO:0000313" key="1">
    <source>
        <dbReference type="EMBL" id="PAP76068.1"/>
    </source>
</evidence>
<dbReference type="OrthoDB" id="1494188at2"/>
<comment type="caution">
    <text evidence="1">The sequence shown here is derived from an EMBL/GenBank/DDBJ whole genome shotgun (WGS) entry which is preliminary data.</text>
</comment>
<evidence type="ECO:0000313" key="2">
    <source>
        <dbReference type="Proteomes" id="UP000216339"/>
    </source>
</evidence>
<accession>A0A271IYN0</accession>
<gene>
    <name evidence="1" type="ORF">BSZ37_06230</name>
</gene>
<keyword evidence="2" id="KW-1185">Reference proteome</keyword>
<dbReference type="AlphaFoldDB" id="A0A271IYN0"/>
<reference evidence="1 2" key="1">
    <citation type="submission" date="2016-11" db="EMBL/GenBank/DDBJ databases">
        <title>Study of marine rhodopsin-containing bacteria.</title>
        <authorList>
            <person name="Yoshizawa S."/>
            <person name="Kumagai Y."/>
            <person name="Kogure K."/>
        </authorList>
    </citation>
    <scope>NUCLEOTIDE SEQUENCE [LARGE SCALE GENOMIC DNA]</scope>
    <source>
        <strain evidence="1 2">SAORIC-28</strain>
    </source>
</reference>
<sequence length="90" mass="9867">MALYELHDAKLAGVEGQGYVFPVDTFEGKQYRGVFFANDDDESSITTDVEEATFEGMIYHKTTQGEGDATVSVTNIVETAVGRRADLQVL</sequence>
<proteinExistence type="predicted"/>
<protein>
    <submittedName>
        <fullName evidence="1">Uncharacterized protein</fullName>
    </submittedName>
</protein>
<name>A0A271IYN0_9BACT</name>